<organism evidence="3 4">
    <name type="scientific">Cellulomonas chitinilytica</name>
    <dbReference type="NCBI Taxonomy" id="398759"/>
    <lineage>
        <taxon>Bacteria</taxon>
        <taxon>Bacillati</taxon>
        <taxon>Actinomycetota</taxon>
        <taxon>Actinomycetes</taxon>
        <taxon>Micrococcales</taxon>
        <taxon>Cellulomonadaceae</taxon>
        <taxon>Cellulomonas</taxon>
    </lineage>
</organism>
<name>A0A919P2C2_9CELL</name>
<proteinExistence type="inferred from homology"/>
<accession>A0A919P2C2</accession>
<evidence type="ECO:0000313" key="3">
    <source>
        <dbReference type="EMBL" id="GIG20608.1"/>
    </source>
</evidence>
<evidence type="ECO:0000259" key="2">
    <source>
        <dbReference type="PROSITE" id="PS50056"/>
    </source>
</evidence>
<dbReference type="PANTHER" id="PTHR31126:SF1">
    <property type="entry name" value="TYROSINE SPECIFIC PROTEIN PHOSPHATASES DOMAIN-CONTAINING PROTEIN"/>
    <property type="match status" value="1"/>
</dbReference>
<dbReference type="Gene3D" id="3.90.190.10">
    <property type="entry name" value="Protein tyrosine phosphatase superfamily"/>
    <property type="match status" value="1"/>
</dbReference>
<dbReference type="InterPro" id="IPR000387">
    <property type="entry name" value="Tyr_Pase_dom"/>
</dbReference>
<dbReference type="AlphaFoldDB" id="A0A919P2C2"/>
<dbReference type="EMBL" id="BONK01000004">
    <property type="protein sequence ID" value="GIG20608.1"/>
    <property type="molecule type" value="Genomic_DNA"/>
</dbReference>
<protein>
    <submittedName>
        <fullName evidence="3">Protein-tyrosine-phosphatase</fullName>
    </submittedName>
</protein>
<feature type="domain" description="Tyrosine specific protein phosphatases" evidence="2">
    <location>
        <begin position="103"/>
        <end position="153"/>
    </location>
</feature>
<dbReference type="Pfam" id="PF13350">
    <property type="entry name" value="Y_phosphatase3"/>
    <property type="match status" value="1"/>
</dbReference>
<dbReference type="PROSITE" id="PS00383">
    <property type="entry name" value="TYR_PHOSPHATASE_1"/>
    <property type="match status" value="1"/>
</dbReference>
<comment type="similarity">
    <text evidence="1">Belongs to the protein-tyrosine phosphatase family.</text>
</comment>
<gene>
    <name evidence="3" type="ORF">Cch01nite_13320</name>
</gene>
<dbReference type="GO" id="GO:0004721">
    <property type="term" value="F:phosphoprotein phosphatase activity"/>
    <property type="evidence" value="ECO:0007669"/>
    <property type="project" value="InterPro"/>
</dbReference>
<dbReference type="InterPro" id="IPR029021">
    <property type="entry name" value="Prot-tyrosine_phosphatase-like"/>
</dbReference>
<comment type="caution">
    <text evidence="3">The sequence shown here is derived from an EMBL/GenBank/DDBJ whole genome shotgun (WGS) entry which is preliminary data.</text>
</comment>
<reference evidence="3" key="1">
    <citation type="submission" date="2021-01" db="EMBL/GenBank/DDBJ databases">
        <title>Whole genome shotgun sequence of Cellulomonas chitinilytica NBRC 110799.</title>
        <authorList>
            <person name="Komaki H."/>
            <person name="Tamura T."/>
        </authorList>
    </citation>
    <scope>NUCLEOTIDE SEQUENCE</scope>
    <source>
        <strain evidence="3">NBRC 110799</strain>
    </source>
</reference>
<keyword evidence="4" id="KW-1185">Reference proteome</keyword>
<dbReference type="SUPFAM" id="SSF52799">
    <property type="entry name" value="(Phosphotyrosine protein) phosphatases II"/>
    <property type="match status" value="1"/>
</dbReference>
<dbReference type="PANTHER" id="PTHR31126">
    <property type="entry name" value="TYROSINE-PROTEIN PHOSPHATASE"/>
    <property type="match status" value="1"/>
</dbReference>
<dbReference type="InterPro" id="IPR026893">
    <property type="entry name" value="Tyr/Ser_Pase_IphP-type"/>
</dbReference>
<evidence type="ECO:0000313" key="4">
    <source>
        <dbReference type="Proteomes" id="UP000632740"/>
    </source>
</evidence>
<dbReference type="InterPro" id="IPR016130">
    <property type="entry name" value="Tyr_Pase_AS"/>
</dbReference>
<evidence type="ECO:0000256" key="1">
    <source>
        <dbReference type="ARBA" id="ARBA00009580"/>
    </source>
</evidence>
<sequence length="231" mass="24513">MTMSTTTTTASAAGTAGATSTALAGLRNVRQLGGMRTFDGRVTRHGFLWRSGRTDGVDPTALHGAGIRTVVSLRRDSEEHRYTDGPVRYHSCPVFPAGQDVPAELADVYRLMVDACGPALAHAVGRIADSDGPALVHCAAGKDRTGLVAAMVLDVLGVPERRVLDDYLASNAQSHLSPDAAEATGRPVTEALLVDAFRRIRARHGSVTEYLSHHGLEPAQLTRLRATALEP</sequence>
<dbReference type="PROSITE" id="PS50056">
    <property type="entry name" value="TYR_PHOSPHATASE_2"/>
    <property type="match status" value="1"/>
</dbReference>
<dbReference type="Proteomes" id="UP000632740">
    <property type="component" value="Unassembled WGS sequence"/>
</dbReference>